<dbReference type="Proteomes" id="UP001460270">
    <property type="component" value="Unassembled WGS sequence"/>
</dbReference>
<dbReference type="InterPro" id="IPR013087">
    <property type="entry name" value="Znf_C2H2_type"/>
</dbReference>
<accession>A0AAW0MLP8</accession>
<organism evidence="4 5">
    <name type="scientific">Mugilogobius chulae</name>
    <name type="common">yellowstripe goby</name>
    <dbReference type="NCBI Taxonomy" id="88201"/>
    <lineage>
        <taxon>Eukaryota</taxon>
        <taxon>Metazoa</taxon>
        <taxon>Chordata</taxon>
        <taxon>Craniata</taxon>
        <taxon>Vertebrata</taxon>
        <taxon>Euteleostomi</taxon>
        <taxon>Actinopterygii</taxon>
        <taxon>Neopterygii</taxon>
        <taxon>Teleostei</taxon>
        <taxon>Neoteleostei</taxon>
        <taxon>Acanthomorphata</taxon>
        <taxon>Gobiaria</taxon>
        <taxon>Gobiiformes</taxon>
        <taxon>Gobioidei</taxon>
        <taxon>Gobiidae</taxon>
        <taxon>Gobionellinae</taxon>
        <taxon>Mugilogobius</taxon>
    </lineage>
</organism>
<keyword evidence="1" id="KW-0863">Zinc-finger</keyword>
<gene>
    <name evidence="4" type="ORF">WMY93_033230</name>
</gene>
<keyword evidence="1" id="KW-0479">Metal-binding</keyword>
<dbReference type="Gene3D" id="3.30.160.60">
    <property type="entry name" value="Classic Zinc Finger"/>
    <property type="match status" value="2"/>
</dbReference>
<dbReference type="InterPro" id="IPR029526">
    <property type="entry name" value="PGBD"/>
</dbReference>
<name>A0AAW0MLP8_9GOBI</name>
<keyword evidence="1" id="KW-0862">Zinc</keyword>
<keyword evidence="5" id="KW-1185">Reference proteome</keyword>
<protein>
    <recommendedName>
        <fullName evidence="3">C2H2-type domain-containing protein</fullName>
    </recommendedName>
</protein>
<evidence type="ECO:0000259" key="3">
    <source>
        <dbReference type="PROSITE" id="PS50157"/>
    </source>
</evidence>
<feature type="compositionally biased region" description="Basic residues" evidence="2">
    <location>
        <begin position="1076"/>
        <end position="1086"/>
    </location>
</feature>
<sequence length="1317" mass="148279">MLVQFPCTLCAHRANNNLRLMQHMLTHWKPVNRGDDQKSCKFCYRHFSSFTELQTHLEKVHGSAPSNSLCRICEWAFDNEPVFLNHMKTNHKPGEMPYICQVCFYRSSFYSDVIQHFAVFHRETRFLLCVFCLKVLKNSEMYQQHLLRHQVSYSATSRSNKHQQHLLRHQVSYSTTSRDKSETTRRLTGRLFYSLGAATAKERSPHCLYRTKERSPHCLYRDKGTITPLLVPGQRNDHPTACAGTKERSPHCLCRDKGTITPLLVPGQRNHRPTACAGTKEPSPHCLYRDKGTIAHCLYRTKEPSPHCLYRDKGTITPLLVPGQGTITPLLVPGQRNDHPTACTGTKERSPHCLCRDKGTITPLLVPGQRNDHPTACIGTKEPSPHCLYRDKGTIAPLLVSDKGTIAPLLVPGQRNHHPTACTGTKERSPHCLYRDKGTITPLLVLGQRNYHPTAVSGQRNHHPTACIGTKERSPHCLYWDKERSPHCLYWDKGTITPLLVPGQRNDHPTACTGTKERSPHCLYRDKRNHHPTACTGTKERSPHCLYRDKGTITPLLVPGQRNHHPTACTGTKERSPHCLYRDKGTITHCLCRDKGTITPRLYRDKGTITPLLVPDKGTITPLLVPGQRNDHPTCMDSHPPLLYRDKGTIAHCLYRTRTIAPLLVSGQRNHHPLLVPGQRNDHPTACTGTKERSPHCLYWDKGTITPLLVPGQRNDHPTACTGTKERSPHCLYRDKGTITPLLVPGQRNITHCLYRDKGTITPLLVPGQRNDHPTACTGTWAHPEPSDWRTGGSTGTIAHHFPRPKDQWHSADEKLRPAVFLHLLRTAASGPFQETTWLCTWLRTRRTLSLCSERSKHTHTHASALCSERILSDSDVDRALLERSDWLTPISAVAPPPSGDWSTPESLGAAVAPFLKKCGPTYNLSKAGDALDFFNLLFPAELVQLIATETNAHVATQRFLGNDTPPSDWTKLSTDEFKAFLGLTEELQRAHVAAVTRPSHFWHIAGDRYVRFTSLRCDPMGLQNLPDTAQYWSYVHYDHSYMFNQVMSHRRFTQILQWLRPGCADPAPTASNPAPKHRSPAPRSRSHAYIKDPLQMFRQMLRIQGRAMWDAYKPRCCLSLDRALLPGTSSQDSNQNQDKPRPGPALPQVWLLCDSKSGYCHRLHIQISPGPSLGPSSSLILDLLFGLENHHHQLFLSNSLCTVDLLKALHDRGVYGSASFPRNHPHFPPELWVDRPLEQPGDFVQKQSGVVLATRWMDVKEMGCLSTNAAPGQKDTVWRRSQSKPGTLDPLDRPQSFRLLQENIRGGGHLQTAAGL</sequence>
<evidence type="ECO:0000256" key="2">
    <source>
        <dbReference type="SAM" id="MobiDB-lite"/>
    </source>
</evidence>
<dbReference type="PROSITE" id="PS50157">
    <property type="entry name" value="ZINC_FINGER_C2H2_2"/>
    <property type="match status" value="1"/>
</dbReference>
<dbReference type="GO" id="GO:0008270">
    <property type="term" value="F:zinc ion binding"/>
    <property type="evidence" value="ECO:0007669"/>
    <property type="project" value="UniProtKB-KW"/>
</dbReference>
<dbReference type="Pfam" id="PF13843">
    <property type="entry name" value="DDE_Tnp_1_7"/>
    <property type="match status" value="2"/>
</dbReference>
<reference evidence="5" key="1">
    <citation type="submission" date="2024-04" db="EMBL/GenBank/DDBJ databases">
        <title>Salinicola lusitanus LLJ914,a marine bacterium isolated from the Okinawa Trough.</title>
        <authorList>
            <person name="Li J."/>
        </authorList>
    </citation>
    <scope>NUCLEOTIDE SEQUENCE [LARGE SCALE GENOMIC DNA]</scope>
</reference>
<dbReference type="EMBL" id="JBBPFD010000146">
    <property type="protein sequence ID" value="KAK7880090.1"/>
    <property type="molecule type" value="Genomic_DNA"/>
</dbReference>
<evidence type="ECO:0000313" key="5">
    <source>
        <dbReference type="Proteomes" id="UP001460270"/>
    </source>
</evidence>
<proteinExistence type="predicted"/>
<dbReference type="SMART" id="SM00355">
    <property type="entry name" value="ZnF_C2H2"/>
    <property type="match status" value="5"/>
</dbReference>
<feature type="region of interest" description="Disordered" evidence="2">
    <location>
        <begin position="1067"/>
        <end position="1086"/>
    </location>
</feature>
<evidence type="ECO:0000256" key="1">
    <source>
        <dbReference type="PROSITE-ProRule" id="PRU00042"/>
    </source>
</evidence>
<feature type="region of interest" description="Disordered" evidence="2">
    <location>
        <begin position="1269"/>
        <end position="1295"/>
    </location>
</feature>
<dbReference type="PROSITE" id="PS00028">
    <property type="entry name" value="ZINC_FINGER_C2H2_1"/>
    <property type="match status" value="2"/>
</dbReference>
<comment type="caution">
    <text evidence="4">The sequence shown here is derived from an EMBL/GenBank/DDBJ whole genome shotgun (WGS) entry which is preliminary data.</text>
</comment>
<dbReference type="PANTHER" id="PTHR46599">
    <property type="entry name" value="PIGGYBAC TRANSPOSABLE ELEMENT-DERIVED PROTEIN 4"/>
    <property type="match status" value="1"/>
</dbReference>
<feature type="domain" description="C2H2-type" evidence="3">
    <location>
        <begin position="38"/>
        <end position="66"/>
    </location>
</feature>
<evidence type="ECO:0000313" key="4">
    <source>
        <dbReference type="EMBL" id="KAK7880090.1"/>
    </source>
</evidence>
<dbReference type="PANTHER" id="PTHR46599:SF1">
    <property type="entry name" value="POGO TRANSPOSABLE ELEMENT WITH ZNF DOMAIN"/>
    <property type="match status" value="1"/>
</dbReference>